<evidence type="ECO:0000313" key="3">
    <source>
        <dbReference type="EMBL" id="PNY26267.1"/>
    </source>
</evidence>
<proteinExistence type="predicted"/>
<dbReference type="Pfam" id="PF26118">
    <property type="entry name" value="DUF8035"/>
    <property type="match status" value="1"/>
</dbReference>
<keyword evidence="4" id="KW-1185">Reference proteome</keyword>
<dbReference type="AlphaFoldDB" id="A0A2K3QFE8"/>
<feature type="compositionally biased region" description="Low complexity" evidence="1">
    <location>
        <begin position="76"/>
        <end position="88"/>
    </location>
</feature>
<feature type="region of interest" description="Disordered" evidence="1">
    <location>
        <begin position="509"/>
        <end position="542"/>
    </location>
</feature>
<protein>
    <recommendedName>
        <fullName evidence="2">DUF8035 domain-containing protein</fullName>
    </recommendedName>
</protein>
<accession>A0A2K3QFE8</accession>
<organism evidence="3 4">
    <name type="scientific">Tolypocladium capitatum</name>
    <dbReference type="NCBI Taxonomy" id="45235"/>
    <lineage>
        <taxon>Eukaryota</taxon>
        <taxon>Fungi</taxon>
        <taxon>Dikarya</taxon>
        <taxon>Ascomycota</taxon>
        <taxon>Pezizomycotina</taxon>
        <taxon>Sordariomycetes</taxon>
        <taxon>Hypocreomycetidae</taxon>
        <taxon>Hypocreales</taxon>
        <taxon>Ophiocordycipitaceae</taxon>
        <taxon>Tolypocladium</taxon>
    </lineage>
</organism>
<evidence type="ECO:0000313" key="4">
    <source>
        <dbReference type="Proteomes" id="UP000236621"/>
    </source>
</evidence>
<feature type="compositionally biased region" description="Basic and acidic residues" evidence="1">
    <location>
        <begin position="775"/>
        <end position="827"/>
    </location>
</feature>
<dbReference type="OrthoDB" id="5226662at2759"/>
<gene>
    <name evidence="3" type="ORF">TCAP_03803</name>
</gene>
<sequence length="860" mass="93901">MMPWPTSQARGRGGRARRRAWSGSLQGSRASGAAGEACWRVRCGCIAAPVETARDSVEPCLSCHRTGQSRPPPAAQRPQTRISFSCSSSRPSIFASRRHWHAPTPRLRLQVYKTSGSTTQHRETRPHCGSSQRSRRTHLDAKNTHHGTGNKADGDKAVEDRLKSEVQQTLDIGGGTRHPLAVLQPAMSGGSTLEHIDAVDAFARTLFLRAKQYPSSSLSDVAGAVRQLHLALRHLRVEAADPDSLINSGAASSVYACQVQPIVDDCDLALKQLVTILDEYDACGGRKVDGLADRVAAVRSRLTNKTTSVDMFLDAVQLHHPAHPPPGNAVQGNEAGLEGIKDKVDNIAARLFTGRDSTALTDDDDDRRWKAFKSELEKEGFSPQVLRQHKEVLRAYIRELESVSTLNGGAPPTVRGLLEQAQAAVPPPVPPKVPMCPSMDEGKCFVGMKGEGPMPGDALIPPPRQNENHYFCPDDGAAEVGDSMALISTKDLMAMDSLNSALAVMHLRSPGRNQGASPRSSQKCLTTAVAGTSSPGSEAELSSSANSQLMLGSSPSYVHTLPPWSGVGSQAPPYGTSPRSMPSRLAPDRFGKQIPLEAHWTKIRRTLVSPEVLERAGVRYEARPEYVAVLGRLTREQIADYARQSADCRAARSGRHVPHRKHDKHQRDRADSKSSREEDDDDSVLWDESDATGCDDDKTSKKGTKSYPYIVSPPSKDKASPASTIMPKSILKNKNENRVRFDPEPYEMGSRSPRSFRDGRDGRGDHLPKRHRDHQGKESSGRSRDGYRRDGERYSGERDRHAVDRHRGYDGDHHRSYHRGDHKEERTMKKKAWGETLGAVGIGGAAASLLGVLAEAAVNM</sequence>
<evidence type="ECO:0000259" key="2">
    <source>
        <dbReference type="Pfam" id="PF26118"/>
    </source>
</evidence>
<feature type="region of interest" description="Disordered" evidence="1">
    <location>
        <begin position="648"/>
        <end position="827"/>
    </location>
</feature>
<feature type="compositionally biased region" description="Basic and acidic residues" evidence="1">
    <location>
        <begin position="665"/>
        <end position="676"/>
    </location>
</feature>
<feature type="compositionally biased region" description="Low complexity" evidence="1">
    <location>
        <begin position="533"/>
        <end position="542"/>
    </location>
</feature>
<evidence type="ECO:0000256" key="1">
    <source>
        <dbReference type="SAM" id="MobiDB-lite"/>
    </source>
</evidence>
<feature type="compositionally biased region" description="Polar residues" evidence="1">
    <location>
        <begin position="511"/>
        <end position="532"/>
    </location>
</feature>
<dbReference type="PANTHER" id="PTHR42081">
    <property type="entry name" value="ZINC FINGER PROTEIN DHHC DOMAIN CONTAINING PROTEIN"/>
    <property type="match status" value="1"/>
</dbReference>
<feature type="region of interest" description="Disordered" evidence="1">
    <location>
        <begin position="62"/>
        <end position="88"/>
    </location>
</feature>
<dbReference type="STRING" id="45235.A0A2K3QFE8"/>
<feature type="compositionally biased region" description="Acidic residues" evidence="1">
    <location>
        <begin position="677"/>
        <end position="694"/>
    </location>
</feature>
<dbReference type="Proteomes" id="UP000236621">
    <property type="component" value="Unassembled WGS sequence"/>
</dbReference>
<comment type="caution">
    <text evidence="3">The sequence shown here is derived from an EMBL/GenBank/DDBJ whole genome shotgun (WGS) entry which is preliminary data.</text>
</comment>
<dbReference type="EMBL" id="NRSZ01000576">
    <property type="protein sequence ID" value="PNY26267.1"/>
    <property type="molecule type" value="Genomic_DNA"/>
</dbReference>
<feature type="region of interest" description="Disordered" evidence="1">
    <location>
        <begin position="115"/>
        <end position="157"/>
    </location>
</feature>
<dbReference type="PANTHER" id="PTHR42081:SF2">
    <property type="entry name" value="NIPPED-B-LIKE PROTEIN B"/>
    <property type="match status" value="1"/>
</dbReference>
<feature type="compositionally biased region" description="Basic residues" evidence="1">
    <location>
        <begin position="652"/>
        <end position="664"/>
    </location>
</feature>
<dbReference type="InterPro" id="IPR058348">
    <property type="entry name" value="DUF8035"/>
</dbReference>
<name>A0A2K3QFE8_9HYPO</name>
<reference evidence="3 4" key="1">
    <citation type="submission" date="2017-08" db="EMBL/GenBank/DDBJ databases">
        <title>Harnessing the power of phylogenomics to disentangle the directionality and signatures of interkingdom host jumping in the parasitic fungal genus Tolypocladium.</title>
        <authorList>
            <person name="Quandt C.A."/>
            <person name="Patterson W."/>
            <person name="Spatafora J.W."/>
        </authorList>
    </citation>
    <scope>NUCLEOTIDE SEQUENCE [LARGE SCALE GENOMIC DNA]</scope>
    <source>
        <strain evidence="3 4">CBS 113982</strain>
    </source>
</reference>
<feature type="compositionally biased region" description="Basic and acidic residues" evidence="1">
    <location>
        <begin position="755"/>
        <end position="767"/>
    </location>
</feature>
<feature type="domain" description="DUF8035" evidence="2">
    <location>
        <begin position="598"/>
        <end position="651"/>
    </location>
</feature>
<feature type="compositionally biased region" description="Basic and acidic residues" evidence="1">
    <location>
        <begin position="733"/>
        <end position="743"/>
    </location>
</feature>
<feature type="region of interest" description="Disordered" evidence="1">
    <location>
        <begin position="1"/>
        <end position="30"/>
    </location>
</feature>